<feature type="signal peptide" evidence="1">
    <location>
        <begin position="1"/>
        <end position="19"/>
    </location>
</feature>
<evidence type="ECO:0000313" key="3">
    <source>
        <dbReference type="Proteomes" id="UP001497623"/>
    </source>
</evidence>
<feature type="chain" id="PRO_5044022150" evidence="1">
    <location>
        <begin position="20"/>
        <end position="274"/>
    </location>
</feature>
<dbReference type="EMBL" id="CAXKWB010039624">
    <property type="protein sequence ID" value="CAL4153379.1"/>
    <property type="molecule type" value="Genomic_DNA"/>
</dbReference>
<keyword evidence="3" id="KW-1185">Reference proteome</keyword>
<reference evidence="2 3" key="1">
    <citation type="submission" date="2024-05" db="EMBL/GenBank/DDBJ databases">
        <authorList>
            <person name="Wallberg A."/>
        </authorList>
    </citation>
    <scope>NUCLEOTIDE SEQUENCE [LARGE SCALE GENOMIC DNA]</scope>
</reference>
<name>A0AAV2S478_MEGNR</name>
<proteinExistence type="predicted"/>
<protein>
    <submittedName>
        <fullName evidence="2">Uncharacterized protein</fullName>
    </submittedName>
</protein>
<evidence type="ECO:0000313" key="2">
    <source>
        <dbReference type="EMBL" id="CAL4153379.1"/>
    </source>
</evidence>
<organism evidence="2 3">
    <name type="scientific">Meganyctiphanes norvegica</name>
    <name type="common">Northern krill</name>
    <name type="synonym">Thysanopoda norvegica</name>
    <dbReference type="NCBI Taxonomy" id="48144"/>
    <lineage>
        <taxon>Eukaryota</taxon>
        <taxon>Metazoa</taxon>
        <taxon>Ecdysozoa</taxon>
        <taxon>Arthropoda</taxon>
        <taxon>Crustacea</taxon>
        <taxon>Multicrustacea</taxon>
        <taxon>Malacostraca</taxon>
        <taxon>Eumalacostraca</taxon>
        <taxon>Eucarida</taxon>
        <taxon>Euphausiacea</taxon>
        <taxon>Euphausiidae</taxon>
        <taxon>Meganyctiphanes</taxon>
    </lineage>
</organism>
<dbReference type="Proteomes" id="UP001497623">
    <property type="component" value="Unassembled WGS sequence"/>
</dbReference>
<evidence type="ECO:0000256" key="1">
    <source>
        <dbReference type="SAM" id="SignalP"/>
    </source>
</evidence>
<comment type="caution">
    <text evidence="2">The sequence shown here is derived from an EMBL/GenBank/DDBJ whole genome shotgun (WGS) entry which is preliminary data.</text>
</comment>
<gene>
    <name evidence="2" type="ORF">MNOR_LOCUS31165</name>
</gene>
<sequence>MQSTAKLLVLLALSATVYGSPIIPIWEMLTHQEKMGRLMYVFTHLVDNYCKGSNIPDCNKVLTLYGMSNLVNEDDSVLNLMDPYQRNSRTIIWEKVMRGDFKFVQGKNLFTNDNTEEVRAEENYAYANEVRDGSSYQVNQKINKLTNDPHPYAVRVSAPSSSKIDASNSARSSLTTVEDYITENSDIVVGSSHPYAVKIRPAAIKPVLVPVGYQASGDYEPMMVESQVPEARVLPRTLTVLTRTRRTVGEEFTEEEMQTLLSQVLHNEDQSLAL</sequence>
<dbReference type="AlphaFoldDB" id="A0AAV2S478"/>
<keyword evidence="1" id="KW-0732">Signal</keyword>
<accession>A0AAV2S478</accession>